<protein>
    <submittedName>
        <fullName evidence="3">Uncharacterized protein</fullName>
    </submittedName>
</protein>
<evidence type="ECO:0000313" key="3">
    <source>
        <dbReference type="EMBL" id="MED6109709.1"/>
    </source>
</evidence>
<keyword evidence="2" id="KW-1133">Transmembrane helix</keyword>
<evidence type="ECO:0000313" key="4">
    <source>
        <dbReference type="Proteomes" id="UP001341840"/>
    </source>
</evidence>
<accession>A0ABU6QCY5</accession>
<reference evidence="3 4" key="1">
    <citation type="journal article" date="2023" name="Plants (Basel)">
        <title>Bridging the Gap: Combining Genomics and Transcriptomics Approaches to Understand Stylosanthes scabra, an Orphan Legume from the Brazilian Caatinga.</title>
        <authorList>
            <person name="Ferreira-Neto J.R.C."/>
            <person name="da Silva M.D."/>
            <person name="Binneck E."/>
            <person name="de Melo N.F."/>
            <person name="da Silva R.H."/>
            <person name="de Melo A.L.T.M."/>
            <person name="Pandolfi V."/>
            <person name="Bustamante F.O."/>
            <person name="Brasileiro-Vidal A.C."/>
            <person name="Benko-Iseppon A.M."/>
        </authorList>
    </citation>
    <scope>NUCLEOTIDE SEQUENCE [LARGE SCALE GENOMIC DNA]</scope>
    <source>
        <tissue evidence="3">Leaves</tissue>
    </source>
</reference>
<sequence>MKTRRYYFDDEPFIHPLHCLQFDSDRLYELPTESFSTLRRRESSKGKYPSLQRSGSSRRASPMPQTRRGKTTQELGTRSTFRGIWMCEGDEVGDKEEIKGIPASVDDVKGIEVEGKDEEEEEEDSKMNDPSLLMVIVSRAMIFLAFACLRLVQVVEYLTSCRQREA</sequence>
<keyword evidence="4" id="KW-1185">Reference proteome</keyword>
<evidence type="ECO:0000256" key="1">
    <source>
        <dbReference type="SAM" id="MobiDB-lite"/>
    </source>
</evidence>
<keyword evidence="2" id="KW-0472">Membrane</keyword>
<dbReference type="Proteomes" id="UP001341840">
    <property type="component" value="Unassembled WGS sequence"/>
</dbReference>
<gene>
    <name evidence="3" type="ORF">PIB30_036172</name>
</gene>
<name>A0ABU6QCY5_9FABA</name>
<organism evidence="3 4">
    <name type="scientific">Stylosanthes scabra</name>
    <dbReference type="NCBI Taxonomy" id="79078"/>
    <lineage>
        <taxon>Eukaryota</taxon>
        <taxon>Viridiplantae</taxon>
        <taxon>Streptophyta</taxon>
        <taxon>Embryophyta</taxon>
        <taxon>Tracheophyta</taxon>
        <taxon>Spermatophyta</taxon>
        <taxon>Magnoliopsida</taxon>
        <taxon>eudicotyledons</taxon>
        <taxon>Gunneridae</taxon>
        <taxon>Pentapetalae</taxon>
        <taxon>rosids</taxon>
        <taxon>fabids</taxon>
        <taxon>Fabales</taxon>
        <taxon>Fabaceae</taxon>
        <taxon>Papilionoideae</taxon>
        <taxon>50 kb inversion clade</taxon>
        <taxon>dalbergioids sensu lato</taxon>
        <taxon>Dalbergieae</taxon>
        <taxon>Pterocarpus clade</taxon>
        <taxon>Stylosanthes</taxon>
    </lineage>
</organism>
<dbReference type="EMBL" id="JASCZI010000176">
    <property type="protein sequence ID" value="MED6109709.1"/>
    <property type="molecule type" value="Genomic_DNA"/>
</dbReference>
<feature type="region of interest" description="Disordered" evidence="1">
    <location>
        <begin position="36"/>
        <end position="77"/>
    </location>
</feature>
<keyword evidence="2" id="KW-0812">Transmembrane</keyword>
<proteinExistence type="predicted"/>
<comment type="caution">
    <text evidence="3">The sequence shown here is derived from an EMBL/GenBank/DDBJ whole genome shotgun (WGS) entry which is preliminary data.</text>
</comment>
<evidence type="ECO:0000256" key="2">
    <source>
        <dbReference type="SAM" id="Phobius"/>
    </source>
</evidence>
<feature type="transmembrane region" description="Helical" evidence="2">
    <location>
        <begin position="132"/>
        <end position="152"/>
    </location>
</feature>